<protein>
    <recommendedName>
        <fullName evidence="11">Lysozyme</fullName>
        <ecNumber evidence="11">3.2.1.17</ecNumber>
    </recommendedName>
</protein>
<evidence type="ECO:0000256" key="10">
    <source>
        <dbReference type="ARBA" id="ARBA00055588"/>
    </source>
</evidence>
<comment type="subcellular location">
    <subcellularLocation>
        <location evidence="2">Secreted</location>
    </subcellularLocation>
</comment>
<comment type="catalytic activity">
    <reaction evidence="1 11">
        <text>Hydrolysis of (1-&gt;4)-beta-linkages between N-acetylmuramic acid and N-acetyl-D-glucosamine residues in a peptidoglycan and between N-acetyl-D-glucosamine residues in chitodextrins.</text>
        <dbReference type="EC" id="3.2.1.17"/>
    </reaction>
</comment>
<evidence type="ECO:0000313" key="13">
    <source>
        <dbReference type="EMBL" id="QNJ46230.1"/>
    </source>
</evidence>
<dbReference type="PANTHER" id="PTHR34135:SF2">
    <property type="entry name" value="LYSOZYME"/>
    <property type="match status" value="1"/>
</dbReference>
<name>A0A7S6K785_PARAQ</name>
<feature type="signal peptide" evidence="12">
    <location>
        <begin position="1"/>
        <end position="20"/>
    </location>
</feature>
<dbReference type="InterPro" id="IPR002053">
    <property type="entry name" value="Glyco_hydro_25"/>
</dbReference>
<feature type="chain" id="PRO_5031125452" description="Lysozyme" evidence="12">
    <location>
        <begin position="21"/>
        <end position="227"/>
    </location>
</feature>
<evidence type="ECO:0000256" key="3">
    <source>
        <dbReference type="ARBA" id="ARBA00010646"/>
    </source>
</evidence>
<evidence type="ECO:0000256" key="6">
    <source>
        <dbReference type="ARBA" id="ARBA00022638"/>
    </source>
</evidence>
<dbReference type="CDD" id="cd06412">
    <property type="entry name" value="GH25_CH-type"/>
    <property type="match status" value="1"/>
</dbReference>
<keyword evidence="5" id="KW-0929">Antimicrobial</keyword>
<dbReference type="GO" id="GO:0005576">
    <property type="term" value="C:extracellular region"/>
    <property type="evidence" value="ECO:0007669"/>
    <property type="project" value="UniProtKB-SubCell"/>
</dbReference>
<dbReference type="InterPro" id="IPR008270">
    <property type="entry name" value="Glyco_hydro_25_AS"/>
</dbReference>
<keyword evidence="9 11" id="KW-0326">Glycosidase</keyword>
<dbReference type="AlphaFoldDB" id="A0A7S6K785"/>
<dbReference type="SMART" id="SM00641">
    <property type="entry name" value="Glyco_25"/>
    <property type="match status" value="1"/>
</dbReference>
<evidence type="ECO:0000256" key="11">
    <source>
        <dbReference type="RuleBase" id="RU361176"/>
    </source>
</evidence>
<evidence type="ECO:0000256" key="5">
    <source>
        <dbReference type="ARBA" id="ARBA00022529"/>
    </source>
</evidence>
<dbReference type="GO" id="GO:0042742">
    <property type="term" value="P:defense response to bacterium"/>
    <property type="evidence" value="ECO:0007669"/>
    <property type="project" value="UniProtKB-KW"/>
</dbReference>
<proteinExistence type="inferred from homology"/>
<evidence type="ECO:0000256" key="12">
    <source>
        <dbReference type="SAM" id="SignalP"/>
    </source>
</evidence>
<dbReference type="Gene3D" id="3.20.20.80">
    <property type="entry name" value="Glycosidases"/>
    <property type="match status" value="1"/>
</dbReference>
<organism evidence="13">
    <name type="scientific">Parengyodontium album</name>
    <name type="common">Tritirachium album</name>
    <dbReference type="NCBI Taxonomy" id="37998"/>
    <lineage>
        <taxon>Eukaryota</taxon>
        <taxon>Fungi</taxon>
        <taxon>Dikarya</taxon>
        <taxon>Ascomycota</taxon>
        <taxon>Pezizomycotina</taxon>
        <taxon>Sordariomycetes</taxon>
        <taxon>Hypocreomycetidae</taxon>
        <taxon>Hypocreales</taxon>
        <taxon>Cordycipitaceae</taxon>
        <taxon>Parengyodontium</taxon>
    </lineage>
</organism>
<keyword evidence="4" id="KW-0964">Secreted</keyword>
<dbReference type="GO" id="GO:0009253">
    <property type="term" value="P:peptidoglycan catabolic process"/>
    <property type="evidence" value="ECO:0007669"/>
    <property type="project" value="InterPro"/>
</dbReference>
<evidence type="ECO:0000256" key="2">
    <source>
        <dbReference type="ARBA" id="ARBA00004613"/>
    </source>
</evidence>
<comment type="function">
    <text evidence="10">This enzyme has both lysozyme (acetylmuramidase) and diacetylmuramidase activities.</text>
</comment>
<evidence type="ECO:0000256" key="1">
    <source>
        <dbReference type="ARBA" id="ARBA00000632"/>
    </source>
</evidence>
<dbReference type="InterPro" id="IPR017853">
    <property type="entry name" value="GH"/>
</dbReference>
<evidence type="ECO:0000256" key="9">
    <source>
        <dbReference type="ARBA" id="ARBA00023295"/>
    </source>
</evidence>
<keyword evidence="8" id="KW-1015">Disulfide bond</keyword>
<evidence type="ECO:0000256" key="8">
    <source>
        <dbReference type="ARBA" id="ARBA00023157"/>
    </source>
</evidence>
<dbReference type="GO" id="GO:0003796">
    <property type="term" value="F:lysozyme activity"/>
    <property type="evidence" value="ECO:0007669"/>
    <property type="project" value="UniProtKB-EC"/>
</dbReference>
<sequence>MKSFGVIATGLATLVGVASARVQGFDISHYQPSVDFNAAYADGARFVIIKATEGTTYKDPKFSQHYIGATNAGFIRGGYHFAQPASSSGAAQADYFLKNGGGWSSDGITLPGMLDMEYNPNGSACYGLSQASMRNWINDFVNTYHSRTGVYPLLYTTTSWWKTCTGNTAMFADKCPLVIARYNSVVGELPAGWSFWTIWQYNDHYKHGGDSDAFNGDYSQLQRIARG</sequence>
<evidence type="ECO:0000256" key="4">
    <source>
        <dbReference type="ARBA" id="ARBA00022525"/>
    </source>
</evidence>
<accession>A0A7S6K785</accession>
<keyword evidence="12" id="KW-0732">Signal</keyword>
<comment type="similarity">
    <text evidence="3 11">Belongs to the glycosyl hydrolase 25 family.</text>
</comment>
<dbReference type="EMBL" id="MN603125">
    <property type="protein sequence ID" value="QNJ46230.1"/>
    <property type="molecule type" value="Genomic_DNA"/>
</dbReference>
<reference evidence="13" key="1">
    <citation type="submission" date="2019-10" db="EMBL/GenBank/DDBJ databases">
        <title>Fungal GH25 muramidases: characterisation of new family members with commercial application.</title>
        <authorList>
            <person name="Moroz O.V."/>
            <person name="Blagova E."/>
            <person name="Taylor E."/>
            <person name="Turkenburg J.P."/>
            <person name="Skov L.K."/>
            <person name="Gippert G.P."/>
            <person name="Schnorr K.M."/>
            <person name="Ming L."/>
            <person name="Ye L."/>
            <person name="Klausen M."/>
            <person name="Cohn M.T."/>
            <person name="Schmidt E.G.W."/>
            <person name="Nymand-Grarup S."/>
            <person name="Davies G.J."/>
            <person name="Wilson K.S."/>
        </authorList>
    </citation>
    <scope>NUCLEOTIDE SEQUENCE</scope>
</reference>
<dbReference type="GO" id="GO:0016052">
    <property type="term" value="P:carbohydrate catabolic process"/>
    <property type="evidence" value="ECO:0007669"/>
    <property type="project" value="TreeGrafter"/>
</dbReference>
<dbReference type="GO" id="GO:0031640">
    <property type="term" value="P:killing of cells of another organism"/>
    <property type="evidence" value="ECO:0007669"/>
    <property type="project" value="UniProtKB-KW"/>
</dbReference>
<evidence type="ECO:0000256" key="7">
    <source>
        <dbReference type="ARBA" id="ARBA00022801"/>
    </source>
</evidence>
<dbReference type="PANTHER" id="PTHR34135">
    <property type="entry name" value="LYSOZYME"/>
    <property type="match status" value="1"/>
</dbReference>
<dbReference type="FunFam" id="3.20.20.80:FF:000060">
    <property type="entry name" value="Lysozyme M1"/>
    <property type="match status" value="1"/>
</dbReference>
<dbReference type="EC" id="3.2.1.17" evidence="11"/>
<dbReference type="InterPro" id="IPR018077">
    <property type="entry name" value="Glyco_hydro_fam25_subgr"/>
</dbReference>
<dbReference type="PROSITE" id="PS51904">
    <property type="entry name" value="GLYCOSYL_HYDROL_F25_2"/>
    <property type="match status" value="1"/>
</dbReference>
<dbReference type="GO" id="GO:0016998">
    <property type="term" value="P:cell wall macromolecule catabolic process"/>
    <property type="evidence" value="ECO:0007669"/>
    <property type="project" value="InterPro"/>
</dbReference>
<dbReference type="PROSITE" id="PS00953">
    <property type="entry name" value="GLYCOSYL_HYDROL_F25_1"/>
    <property type="match status" value="1"/>
</dbReference>
<dbReference type="Pfam" id="PF01183">
    <property type="entry name" value="Glyco_hydro_25"/>
    <property type="match status" value="1"/>
</dbReference>
<dbReference type="SUPFAM" id="SSF51445">
    <property type="entry name" value="(Trans)glycosidases"/>
    <property type="match status" value="1"/>
</dbReference>
<keyword evidence="7 11" id="KW-0378">Hydrolase</keyword>
<keyword evidence="6" id="KW-0081">Bacteriolytic enzyme</keyword>